<dbReference type="RefSeq" id="WP_264716145.1">
    <property type="nucleotide sequence ID" value="NZ_JAPDNT010000032.1"/>
</dbReference>
<evidence type="ECO:0000256" key="1">
    <source>
        <dbReference type="ARBA" id="ARBA00005254"/>
    </source>
</evidence>
<reference evidence="4" key="2">
    <citation type="submission" date="2022-10" db="EMBL/GenBank/DDBJ databases">
        <authorList>
            <person name="Trinh H.N."/>
        </authorList>
    </citation>
    <scope>NUCLEOTIDE SEQUENCE</scope>
    <source>
        <strain evidence="4">RN2-1</strain>
    </source>
</reference>
<evidence type="ECO:0000256" key="2">
    <source>
        <dbReference type="ARBA" id="ARBA00023239"/>
    </source>
</evidence>
<protein>
    <submittedName>
        <fullName evidence="4">Enoyl-CoA hydratase</fullName>
    </submittedName>
</protein>
<gene>
    <name evidence="4" type="ORF">OL599_21800</name>
</gene>
<dbReference type="GO" id="GO:0006635">
    <property type="term" value="P:fatty acid beta-oxidation"/>
    <property type="evidence" value="ECO:0007669"/>
    <property type="project" value="TreeGrafter"/>
</dbReference>
<dbReference type="PANTHER" id="PTHR11941:SF54">
    <property type="entry name" value="ENOYL-COA HYDRATASE, MITOCHONDRIAL"/>
    <property type="match status" value="1"/>
</dbReference>
<reference evidence="4" key="1">
    <citation type="submission" date="2022-09" db="EMBL/GenBank/DDBJ databases">
        <title>Rhodovastum sp. nov. RN2-1 isolated from soil in Seongnam, South Korea.</title>
        <authorList>
            <person name="Le N.T."/>
        </authorList>
    </citation>
    <scope>NUCLEOTIDE SEQUENCE</scope>
    <source>
        <strain evidence="4">RN2-1</strain>
    </source>
</reference>
<dbReference type="NCBIfam" id="NF004781">
    <property type="entry name" value="PRK06127.1"/>
    <property type="match status" value="1"/>
</dbReference>
<dbReference type="Proteomes" id="UP001165679">
    <property type="component" value="Unassembled WGS sequence"/>
</dbReference>
<comment type="similarity">
    <text evidence="1 3">Belongs to the enoyl-CoA hydratase/isomerase family.</text>
</comment>
<keyword evidence="2" id="KW-0456">Lyase</keyword>
<proteinExistence type="inferred from homology"/>
<dbReference type="GO" id="GO:0016829">
    <property type="term" value="F:lyase activity"/>
    <property type="evidence" value="ECO:0007669"/>
    <property type="project" value="UniProtKB-KW"/>
</dbReference>
<accession>A0AA42CHF9</accession>
<dbReference type="InterPro" id="IPR029045">
    <property type="entry name" value="ClpP/crotonase-like_dom_sf"/>
</dbReference>
<dbReference type="Gene3D" id="1.10.12.10">
    <property type="entry name" value="Lyase 2-enoyl-coa Hydratase, Chain A, domain 2"/>
    <property type="match status" value="1"/>
</dbReference>
<dbReference type="PROSITE" id="PS00166">
    <property type="entry name" value="ENOYL_COA_HYDRATASE"/>
    <property type="match status" value="1"/>
</dbReference>
<evidence type="ECO:0000313" key="4">
    <source>
        <dbReference type="EMBL" id="MCW3477211.1"/>
    </source>
</evidence>
<dbReference type="InterPro" id="IPR018376">
    <property type="entry name" value="Enoyl-CoA_hyd/isom_CS"/>
</dbReference>
<dbReference type="InterPro" id="IPR014748">
    <property type="entry name" value="Enoyl-CoA_hydra_C"/>
</dbReference>
<name>A0AA42CHF9_9PROT</name>
<sequence>MDAPNTIELPTTRMIARIDGPIGWMIFNNQERRNAVSLDMWEAMPLILDRFEQDPAVRVIVLRGAGEKAFVSGADISQFEQQRSSPETVAHYESVAEKASKRLSGTSKPTIAMIQGFCIGGGVGIAVGCDLRIAGQGAKFGVPASRLGLGYGPAGVKKLMDLVGPAHVKEIFYTSRHFNAAEALAMGLVNRVLPEAVLEAYVRAYGDMIAENAPLTMQALKRTVEELLRTSPDADLALCERLVQGCFDSEDYVEGRRAFMEKRRPVFKGR</sequence>
<dbReference type="SUPFAM" id="SSF52096">
    <property type="entry name" value="ClpP/crotonase"/>
    <property type="match status" value="1"/>
</dbReference>
<dbReference type="Pfam" id="PF00378">
    <property type="entry name" value="ECH_1"/>
    <property type="match status" value="1"/>
</dbReference>
<dbReference type="InterPro" id="IPR001753">
    <property type="entry name" value="Enoyl-CoA_hydra/iso"/>
</dbReference>
<dbReference type="CDD" id="cd06558">
    <property type="entry name" value="crotonase-like"/>
    <property type="match status" value="1"/>
</dbReference>
<evidence type="ECO:0000313" key="5">
    <source>
        <dbReference type="Proteomes" id="UP001165679"/>
    </source>
</evidence>
<keyword evidence="5" id="KW-1185">Reference proteome</keyword>
<dbReference type="PANTHER" id="PTHR11941">
    <property type="entry name" value="ENOYL-COA HYDRATASE-RELATED"/>
    <property type="match status" value="1"/>
</dbReference>
<comment type="caution">
    <text evidence="4">The sequence shown here is derived from an EMBL/GenBank/DDBJ whole genome shotgun (WGS) entry which is preliminary data.</text>
</comment>
<dbReference type="EMBL" id="JAPDNT010000032">
    <property type="protein sequence ID" value="MCW3477211.1"/>
    <property type="molecule type" value="Genomic_DNA"/>
</dbReference>
<organism evidence="4 5">
    <name type="scientific">Limobrevibacterium gyesilva</name>
    <dbReference type="NCBI Taxonomy" id="2991712"/>
    <lineage>
        <taxon>Bacteria</taxon>
        <taxon>Pseudomonadati</taxon>
        <taxon>Pseudomonadota</taxon>
        <taxon>Alphaproteobacteria</taxon>
        <taxon>Acetobacterales</taxon>
        <taxon>Acetobacteraceae</taxon>
        <taxon>Limobrevibacterium</taxon>
    </lineage>
</organism>
<dbReference type="AlphaFoldDB" id="A0AA42CHF9"/>
<dbReference type="Gene3D" id="3.90.226.10">
    <property type="entry name" value="2-enoyl-CoA Hydratase, Chain A, domain 1"/>
    <property type="match status" value="1"/>
</dbReference>
<evidence type="ECO:0000256" key="3">
    <source>
        <dbReference type="RuleBase" id="RU003707"/>
    </source>
</evidence>